<keyword evidence="6" id="KW-1133">Transmembrane helix</keyword>
<dbReference type="FunCoup" id="A0A251RV44">
    <property type="interactions" value="203"/>
</dbReference>
<evidence type="ECO:0000259" key="7">
    <source>
        <dbReference type="Pfam" id="PF08659"/>
    </source>
</evidence>
<dbReference type="AlphaFoldDB" id="A0A251RV44"/>
<evidence type="ECO:0000256" key="1">
    <source>
        <dbReference type="ARBA" id="ARBA00004606"/>
    </source>
</evidence>
<dbReference type="PANTHER" id="PTHR43391">
    <property type="entry name" value="RETINOL DEHYDROGENASE-RELATED"/>
    <property type="match status" value="1"/>
</dbReference>
<dbReference type="GO" id="GO:0016020">
    <property type="term" value="C:membrane"/>
    <property type="evidence" value="ECO:0007669"/>
    <property type="project" value="UniProtKB-SubCell"/>
</dbReference>
<dbReference type="InParanoid" id="A0A251RV44"/>
<evidence type="ECO:0000256" key="6">
    <source>
        <dbReference type="SAM" id="Phobius"/>
    </source>
</evidence>
<gene>
    <name evidence="8" type="ORF">HannXRQ_Chr16g0498301</name>
</gene>
<dbReference type="InterPro" id="IPR036291">
    <property type="entry name" value="NAD(P)-bd_dom_sf"/>
</dbReference>
<dbReference type="InterPro" id="IPR020904">
    <property type="entry name" value="Sc_DH/Rdtase_CS"/>
</dbReference>
<dbReference type="InterPro" id="IPR013968">
    <property type="entry name" value="PKS_KR"/>
</dbReference>
<keyword evidence="5" id="KW-0560">Oxidoreductase</keyword>
<evidence type="ECO:0000313" key="9">
    <source>
        <dbReference type="Proteomes" id="UP000215914"/>
    </source>
</evidence>
<sequence length="361" mass="40554">MQYFDDHLLLSKLNPNTTISSTFVTSGGIILHTVAIMDLVNGLLNLVAPPFTLFTIFFFLPPWIFFKFFLRIFRTVFTEDVSGKVVLITGASSGIGEHLAYEYASRGACLALSARREDRLRQVAGRCMQIGSPDVIVIRADVSNAHDCKRMVDQTVHHFHRWDINFWGSVYTTKFAAPHLRNCGGRIVVLSSVASCVPPPRMSIYSASKAALSQFYETMRVEFGSDVKITIVTPGFIESEMTQGKFLSHEGKMVVDRVARDMLVNLSPVGKVEETATAIVKQVLRGERYVTEPAWMKMTYVWQVLWPEAVEWVNRLMCMTTVGGESRHDTFGKRILDVVGGRSILYPTSIRSPEMQPIKSN</sequence>
<evidence type="ECO:0000256" key="4">
    <source>
        <dbReference type="ARBA" id="ARBA00022968"/>
    </source>
</evidence>
<dbReference type="PANTHER" id="PTHR43391:SF89">
    <property type="entry name" value="11-BETA-HYDROXYSTEROID DEHYDROGENASE 1A-RELATED"/>
    <property type="match status" value="1"/>
</dbReference>
<feature type="transmembrane region" description="Helical" evidence="6">
    <location>
        <begin position="21"/>
        <end position="40"/>
    </location>
</feature>
<dbReference type="PRINTS" id="PR00081">
    <property type="entry name" value="GDHRDH"/>
</dbReference>
<comment type="similarity">
    <text evidence="2">Belongs to the short-chain dehydrogenases/reductases (SDR) family.</text>
</comment>
<dbReference type="Gene3D" id="3.40.50.720">
    <property type="entry name" value="NAD(P)-binding Rossmann-like Domain"/>
    <property type="match status" value="2"/>
</dbReference>
<organism evidence="8 9">
    <name type="scientific">Helianthus annuus</name>
    <name type="common">Common sunflower</name>
    <dbReference type="NCBI Taxonomy" id="4232"/>
    <lineage>
        <taxon>Eukaryota</taxon>
        <taxon>Viridiplantae</taxon>
        <taxon>Streptophyta</taxon>
        <taxon>Embryophyta</taxon>
        <taxon>Tracheophyta</taxon>
        <taxon>Spermatophyta</taxon>
        <taxon>Magnoliopsida</taxon>
        <taxon>eudicotyledons</taxon>
        <taxon>Gunneridae</taxon>
        <taxon>Pentapetalae</taxon>
        <taxon>asterids</taxon>
        <taxon>campanulids</taxon>
        <taxon>Asterales</taxon>
        <taxon>Asteraceae</taxon>
        <taxon>Asteroideae</taxon>
        <taxon>Heliantheae alliance</taxon>
        <taxon>Heliantheae</taxon>
        <taxon>Helianthus</taxon>
    </lineage>
</organism>
<keyword evidence="9" id="KW-1185">Reference proteome</keyword>
<feature type="transmembrane region" description="Helical" evidence="6">
    <location>
        <begin position="46"/>
        <end position="66"/>
    </location>
</feature>
<evidence type="ECO:0000313" key="8">
    <source>
        <dbReference type="EMBL" id="OTF90317.1"/>
    </source>
</evidence>
<dbReference type="STRING" id="4232.A0A251RV44"/>
<feature type="domain" description="Ketoreductase (KR)" evidence="7">
    <location>
        <begin position="86"/>
        <end position="157"/>
    </location>
</feature>
<name>A0A251RV44_HELAN</name>
<dbReference type="Proteomes" id="UP000215914">
    <property type="component" value="Chromosome 16"/>
</dbReference>
<protein>
    <submittedName>
        <fullName evidence="8">Putative short-chain dehydrogenase/reductase SDR, Glucose/ribitol dehydrogenase</fullName>
    </submittedName>
</protein>
<evidence type="ECO:0000256" key="2">
    <source>
        <dbReference type="ARBA" id="ARBA00006484"/>
    </source>
</evidence>
<comment type="subcellular location">
    <subcellularLocation>
        <location evidence="1">Membrane</location>
        <topology evidence="1">Single-pass type II membrane protein</topology>
    </subcellularLocation>
</comment>
<keyword evidence="6" id="KW-0812">Transmembrane</keyword>
<dbReference type="PROSITE" id="PS00061">
    <property type="entry name" value="ADH_SHORT"/>
    <property type="match status" value="1"/>
</dbReference>
<evidence type="ECO:0000256" key="3">
    <source>
        <dbReference type="ARBA" id="ARBA00022857"/>
    </source>
</evidence>
<proteinExistence type="inferred from homology"/>
<dbReference type="Pfam" id="PF00106">
    <property type="entry name" value="adh_short"/>
    <property type="match status" value="1"/>
</dbReference>
<reference evidence="9" key="1">
    <citation type="journal article" date="2017" name="Nature">
        <title>The sunflower genome provides insights into oil metabolism, flowering and Asterid evolution.</title>
        <authorList>
            <person name="Badouin H."/>
            <person name="Gouzy J."/>
            <person name="Grassa C.J."/>
            <person name="Murat F."/>
            <person name="Staton S.E."/>
            <person name="Cottret L."/>
            <person name="Lelandais-Briere C."/>
            <person name="Owens G.L."/>
            <person name="Carrere S."/>
            <person name="Mayjonade B."/>
            <person name="Legrand L."/>
            <person name="Gill N."/>
            <person name="Kane N.C."/>
            <person name="Bowers J.E."/>
            <person name="Hubner S."/>
            <person name="Bellec A."/>
            <person name="Berard A."/>
            <person name="Berges H."/>
            <person name="Blanchet N."/>
            <person name="Boniface M.C."/>
            <person name="Brunel D."/>
            <person name="Catrice O."/>
            <person name="Chaidir N."/>
            <person name="Claudel C."/>
            <person name="Donnadieu C."/>
            <person name="Faraut T."/>
            <person name="Fievet G."/>
            <person name="Helmstetter N."/>
            <person name="King M."/>
            <person name="Knapp S.J."/>
            <person name="Lai Z."/>
            <person name="Le Paslier M.C."/>
            <person name="Lippi Y."/>
            <person name="Lorenzon L."/>
            <person name="Mandel J.R."/>
            <person name="Marage G."/>
            <person name="Marchand G."/>
            <person name="Marquand E."/>
            <person name="Bret-Mestries E."/>
            <person name="Morien E."/>
            <person name="Nambeesan S."/>
            <person name="Nguyen T."/>
            <person name="Pegot-Espagnet P."/>
            <person name="Pouilly N."/>
            <person name="Raftis F."/>
            <person name="Sallet E."/>
            <person name="Schiex T."/>
            <person name="Thomas J."/>
            <person name="Vandecasteele C."/>
            <person name="Vares D."/>
            <person name="Vear F."/>
            <person name="Vautrin S."/>
            <person name="Crespi M."/>
            <person name="Mangin B."/>
            <person name="Burke J.M."/>
            <person name="Salse J."/>
            <person name="Munos S."/>
            <person name="Vincourt P."/>
            <person name="Rieseberg L.H."/>
            <person name="Langlade N.B."/>
        </authorList>
    </citation>
    <scope>NUCLEOTIDE SEQUENCE [LARGE SCALE GENOMIC DNA]</scope>
    <source>
        <strain evidence="9">cv. SF193</strain>
    </source>
</reference>
<dbReference type="GO" id="GO:0005829">
    <property type="term" value="C:cytosol"/>
    <property type="evidence" value="ECO:0000318"/>
    <property type="project" value="GO_Central"/>
</dbReference>
<keyword evidence="4" id="KW-0735">Signal-anchor</keyword>
<dbReference type="GO" id="GO:0016491">
    <property type="term" value="F:oxidoreductase activity"/>
    <property type="evidence" value="ECO:0000318"/>
    <property type="project" value="GO_Central"/>
</dbReference>
<dbReference type="Pfam" id="PF08659">
    <property type="entry name" value="KR"/>
    <property type="match status" value="1"/>
</dbReference>
<dbReference type="SUPFAM" id="SSF51735">
    <property type="entry name" value="NAD(P)-binding Rossmann-fold domains"/>
    <property type="match status" value="1"/>
</dbReference>
<dbReference type="OMA" id="CWEVDVT"/>
<evidence type="ECO:0000256" key="5">
    <source>
        <dbReference type="ARBA" id="ARBA00023002"/>
    </source>
</evidence>
<dbReference type="EMBL" id="CM007905">
    <property type="protein sequence ID" value="OTF90317.1"/>
    <property type="molecule type" value="Genomic_DNA"/>
</dbReference>
<accession>A0A251RV44</accession>
<keyword evidence="6" id="KW-0472">Membrane</keyword>
<dbReference type="InterPro" id="IPR002347">
    <property type="entry name" value="SDR_fam"/>
</dbReference>
<keyword evidence="3" id="KW-0521">NADP</keyword>